<dbReference type="RefSeq" id="WP_379935714.1">
    <property type="nucleotide sequence ID" value="NZ_JBHTHY010000014.1"/>
</dbReference>
<dbReference type="Pfam" id="PF06835">
    <property type="entry name" value="LptC"/>
    <property type="match status" value="1"/>
</dbReference>
<name>A0ABW3B650_9FLAO</name>
<sequence length="202" mass="22749">MIQSFLDSCKSIAVVVTAAMLFSCKDGYKRVGDEAKKQIFPQGVAKNFVLTYTEIPEKITSEDTGSSKVMAILSGPIRNDFENLIFPHQTFPEGLFVEIFNDKNERTTIEADFGILYSATGVVDLKGNVIIKSDDGKKLETPQLYYDRSNEWAFTQEKFKFTNPEDGTVMDGKGMDIKKDLSIMKAHKTFGLMLIKEEKEDD</sequence>
<evidence type="ECO:0000313" key="1">
    <source>
        <dbReference type="EMBL" id="MFD0798806.1"/>
    </source>
</evidence>
<proteinExistence type="predicted"/>
<dbReference type="InterPro" id="IPR026265">
    <property type="entry name" value="LptC"/>
</dbReference>
<evidence type="ECO:0000313" key="2">
    <source>
        <dbReference type="Proteomes" id="UP001597012"/>
    </source>
</evidence>
<dbReference type="EMBL" id="JBHTHY010000014">
    <property type="protein sequence ID" value="MFD0798806.1"/>
    <property type="molecule type" value="Genomic_DNA"/>
</dbReference>
<accession>A0ABW3B650</accession>
<gene>
    <name evidence="1" type="primary">lptC</name>
    <name evidence="1" type="ORF">ACFQZJ_15145</name>
</gene>
<organism evidence="1 2">
    <name type="scientific">Maribacter chungangensis</name>
    <dbReference type="NCBI Taxonomy" id="1069117"/>
    <lineage>
        <taxon>Bacteria</taxon>
        <taxon>Pseudomonadati</taxon>
        <taxon>Bacteroidota</taxon>
        <taxon>Flavobacteriia</taxon>
        <taxon>Flavobacteriales</taxon>
        <taxon>Flavobacteriaceae</taxon>
        <taxon>Maribacter</taxon>
    </lineage>
</organism>
<reference evidence="2" key="1">
    <citation type="journal article" date="2019" name="Int. J. Syst. Evol. Microbiol.">
        <title>The Global Catalogue of Microorganisms (GCM) 10K type strain sequencing project: providing services to taxonomists for standard genome sequencing and annotation.</title>
        <authorList>
            <consortium name="The Broad Institute Genomics Platform"/>
            <consortium name="The Broad Institute Genome Sequencing Center for Infectious Disease"/>
            <person name="Wu L."/>
            <person name="Ma J."/>
        </authorList>
    </citation>
    <scope>NUCLEOTIDE SEQUENCE [LARGE SCALE GENOMIC DNA]</scope>
    <source>
        <strain evidence="2">CCUG 61948</strain>
    </source>
</reference>
<dbReference type="NCBIfam" id="TIGR04409">
    <property type="entry name" value="LptC_YrbK"/>
    <property type="match status" value="1"/>
</dbReference>
<dbReference type="InterPro" id="IPR010664">
    <property type="entry name" value="LipoPS_assembly_LptC-rel"/>
</dbReference>
<dbReference type="Gene3D" id="2.60.450.10">
    <property type="entry name" value="Lipopolysaccharide (LPS) transport protein A like domain"/>
    <property type="match status" value="1"/>
</dbReference>
<comment type="caution">
    <text evidence="1">The sequence shown here is derived from an EMBL/GenBank/DDBJ whole genome shotgun (WGS) entry which is preliminary data.</text>
</comment>
<keyword evidence="2" id="KW-1185">Reference proteome</keyword>
<protein>
    <submittedName>
        <fullName evidence="1">LPS export ABC transporter periplasmic protein LptC</fullName>
    </submittedName>
</protein>
<dbReference type="Proteomes" id="UP001597012">
    <property type="component" value="Unassembled WGS sequence"/>
</dbReference>